<organism evidence="3 4">
    <name type="scientific">Trichostrongylus colubriformis</name>
    <name type="common">Black scour worm</name>
    <dbReference type="NCBI Taxonomy" id="6319"/>
    <lineage>
        <taxon>Eukaryota</taxon>
        <taxon>Metazoa</taxon>
        <taxon>Ecdysozoa</taxon>
        <taxon>Nematoda</taxon>
        <taxon>Chromadorea</taxon>
        <taxon>Rhabditida</taxon>
        <taxon>Rhabditina</taxon>
        <taxon>Rhabditomorpha</taxon>
        <taxon>Strongyloidea</taxon>
        <taxon>Trichostrongylidae</taxon>
        <taxon>Trichostrongylus</taxon>
    </lineage>
</organism>
<keyword evidence="2" id="KW-0472">Membrane</keyword>
<evidence type="ECO:0000256" key="2">
    <source>
        <dbReference type="SAM" id="Phobius"/>
    </source>
</evidence>
<evidence type="ECO:0000313" key="4">
    <source>
        <dbReference type="Proteomes" id="UP001331761"/>
    </source>
</evidence>
<accession>A0AAN8GD47</accession>
<sequence length="110" mass="12181">MHCLDQIITAQPLSYDTITQCVTIMKTAFIVLLTAYAILRVLGDDDSNSRSRSMETHSMESNERPRQVFRRHASGTASLLLGKQTTKQNTSEALGKKDAAVGGRRLVLFP</sequence>
<protein>
    <submittedName>
        <fullName evidence="3">Uncharacterized protein</fullName>
    </submittedName>
</protein>
<name>A0AAN8GD47_TRICO</name>
<dbReference type="EMBL" id="WIXE01004471">
    <property type="protein sequence ID" value="KAK5983018.1"/>
    <property type="molecule type" value="Genomic_DNA"/>
</dbReference>
<gene>
    <name evidence="3" type="ORF">GCK32_010681</name>
</gene>
<feature type="compositionally biased region" description="Basic and acidic residues" evidence="1">
    <location>
        <begin position="47"/>
        <end position="66"/>
    </location>
</feature>
<feature type="transmembrane region" description="Helical" evidence="2">
    <location>
        <begin position="23"/>
        <end position="42"/>
    </location>
</feature>
<dbReference type="AlphaFoldDB" id="A0AAN8GD47"/>
<evidence type="ECO:0000313" key="3">
    <source>
        <dbReference type="EMBL" id="KAK5983018.1"/>
    </source>
</evidence>
<reference evidence="3 4" key="1">
    <citation type="submission" date="2019-10" db="EMBL/GenBank/DDBJ databases">
        <title>Assembly and Annotation for the nematode Trichostrongylus colubriformis.</title>
        <authorList>
            <person name="Martin J."/>
        </authorList>
    </citation>
    <scope>NUCLEOTIDE SEQUENCE [LARGE SCALE GENOMIC DNA]</scope>
    <source>
        <strain evidence="3">G859</strain>
        <tissue evidence="3">Whole worm</tissue>
    </source>
</reference>
<evidence type="ECO:0000256" key="1">
    <source>
        <dbReference type="SAM" id="MobiDB-lite"/>
    </source>
</evidence>
<feature type="region of interest" description="Disordered" evidence="1">
    <location>
        <begin position="45"/>
        <end position="67"/>
    </location>
</feature>
<dbReference type="Proteomes" id="UP001331761">
    <property type="component" value="Unassembled WGS sequence"/>
</dbReference>
<comment type="caution">
    <text evidence="3">The sequence shown here is derived from an EMBL/GenBank/DDBJ whole genome shotgun (WGS) entry which is preliminary data.</text>
</comment>
<proteinExistence type="predicted"/>
<keyword evidence="4" id="KW-1185">Reference proteome</keyword>
<keyword evidence="2" id="KW-0812">Transmembrane</keyword>
<keyword evidence="2" id="KW-1133">Transmembrane helix</keyword>